<evidence type="ECO:0000313" key="10">
    <source>
        <dbReference type="EMBL" id="KAH7028831.1"/>
    </source>
</evidence>
<reference evidence="10" key="1">
    <citation type="journal article" date="2021" name="Nat. Commun.">
        <title>Genetic determinants of endophytism in the Arabidopsis root mycobiome.</title>
        <authorList>
            <person name="Mesny F."/>
            <person name="Miyauchi S."/>
            <person name="Thiergart T."/>
            <person name="Pickel B."/>
            <person name="Atanasova L."/>
            <person name="Karlsson M."/>
            <person name="Huettel B."/>
            <person name="Barry K.W."/>
            <person name="Haridas S."/>
            <person name="Chen C."/>
            <person name="Bauer D."/>
            <person name="Andreopoulos W."/>
            <person name="Pangilinan J."/>
            <person name="LaButti K."/>
            <person name="Riley R."/>
            <person name="Lipzen A."/>
            <person name="Clum A."/>
            <person name="Drula E."/>
            <person name="Henrissat B."/>
            <person name="Kohler A."/>
            <person name="Grigoriev I.V."/>
            <person name="Martin F.M."/>
            <person name="Hacquard S."/>
        </authorList>
    </citation>
    <scope>NUCLEOTIDE SEQUENCE</scope>
    <source>
        <strain evidence="10">MPI-CAGE-CH-0230</strain>
    </source>
</reference>
<feature type="active site" description="Schiff-base intermediate with acetaldehyde" evidence="9">
    <location>
        <position position="169"/>
    </location>
</feature>
<dbReference type="PIRSF" id="PIRSF001357">
    <property type="entry name" value="DeoC"/>
    <property type="match status" value="1"/>
</dbReference>
<keyword evidence="4" id="KW-0456">Lyase</keyword>
<name>A0A9P8Y350_9PEZI</name>
<dbReference type="CDD" id="cd00959">
    <property type="entry name" value="DeoC"/>
    <property type="match status" value="1"/>
</dbReference>
<keyword evidence="11" id="KW-1185">Reference proteome</keyword>
<dbReference type="Pfam" id="PF01791">
    <property type="entry name" value="DeoC"/>
    <property type="match status" value="1"/>
</dbReference>
<dbReference type="FunFam" id="3.20.20.70:FF:000198">
    <property type="entry name" value="Deoxyribose-phosphate aldolase"/>
    <property type="match status" value="1"/>
</dbReference>
<dbReference type="NCBIfam" id="TIGR00126">
    <property type="entry name" value="deoC"/>
    <property type="match status" value="1"/>
</dbReference>
<dbReference type="EC" id="4.1.2.4" evidence="2"/>
<evidence type="ECO:0000256" key="3">
    <source>
        <dbReference type="ARBA" id="ARBA00022490"/>
    </source>
</evidence>
<keyword evidence="5 9" id="KW-0704">Schiff base</keyword>
<feature type="active site" description="Proton donor/acceptor" evidence="9">
    <location>
        <position position="208"/>
    </location>
</feature>
<dbReference type="RefSeq" id="XP_046011119.1">
    <property type="nucleotide sequence ID" value="XM_046148127.1"/>
</dbReference>
<dbReference type="OrthoDB" id="70823at2759"/>
<dbReference type="PANTHER" id="PTHR10889">
    <property type="entry name" value="DEOXYRIBOSE-PHOSPHATE ALDOLASE"/>
    <property type="match status" value="1"/>
</dbReference>
<dbReference type="SUPFAM" id="SSF51569">
    <property type="entry name" value="Aldolase"/>
    <property type="match status" value="1"/>
</dbReference>
<dbReference type="AlphaFoldDB" id="A0A9P8Y350"/>
<accession>A0A9P8Y350</accession>
<comment type="caution">
    <text evidence="10">The sequence shown here is derived from an EMBL/GenBank/DDBJ whole genome shotgun (WGS) entry which is preliminary data.</text>
</comment>
<organism evidence="10 11">
    <name type="scientific">Microdochium trichocladiopsis</name>
    <dbReference type="NCBI Taxonomy" id="1682393"/>
    <lineage>
        <taxon>Eukaryota</taxon>
        <taxon>Fungi</taxon>
        <taxon>Dikarya</taxon>
        <taxon>Ascomycota</taxon>
        <taxon>Pezizomycotina</taxon>
        <taxon>Sordariomycetes</taxon>
        <taxon>Xylariomycetidae</taxon>
        <taxon>Xylariales</taxon>
        <taxon>Microdochiaceae</taxon>
        <taxon>Microdochium</taxon>
    </lineage>
</organism>
<dbReference type="Gene3D" id="3.20.20.70">
    <property type="entry name" value="Aldolase class I"/>
    <property type="match status" value="1"/>
</dbReference>
<dbReference type="GO" id="GO:0009264">
    <property type="term" value="P:deoxyribonucleotide catabolic process"/>
    <property type="evidence" value="ECO:0007669"/>
    <property type="project" value="InterPro"/>
</dbReference>
<evidence type="ECO:0000256" key="2">
    <source>
        <dbReference type="ARBA" id="ARBA00012515"/>
    </source>
</evidence>
<sequence length="263" mass="27650">MAAPPQGPSSVQVSLPQIAKLIDHSLLHPTMTDAQIHAGLDVARKHGVAAACVKPYSVPIAAEALADSGVLVCAVIGFPHGNSTTAIKVAEAQEAVSAGAHEIDMVVNVGKVLGGDWEYVTNEIRAINDAVTHRDQAVLKVIFENDYLDDSHIVHLCRICSALSVAFIKTSTGYGFVKQDNGLYTYKGATPAHLKLMRSNVGPNVQIKAAGGLRTLDDVLYAMSLGVTRIGATATEEILAEAARRGIGIAPKLVEVTVPADKT</sequence>
<dbReference type="InterPro" id="IPR011343">
    <property type="entry name" value="DeoC"/>
</dbReference>
<dbReference type="EMBL" id="JAGTJQ010000006">
    <property type="protein sequence ID" value="KAH7028831.1"/>
    <property type="molecule type" value="Genomic_DNA"/>
</dbReference>
<evidence type="ECO:0000256" key="9">
    <source>
        <dbReference type="PIRSR" id="PIRSR001357-50"/>
    </source>
</evidence>
<dbReference type="InterPro" id="IPR013785">
    <property type="entry name" value="Aldolase_TIM"/>
</dbReference>
<comment type="similarity">
    <text evidence="1">Belongs to the DeoC/FbaB aldolase family. DeoC type 1 subfamily.</text>
</comment>
<protein>
    <recommendedName>
        <fullName evidence="2">deoxyribose-phosphate aldolase</fullName>
        <ecNumber evidence="2">4.1.2.4</ecNumber>
    </recommendedName>
    <alternativeName>
        <fullName evidence="6">2-deoxy-D-ribose 5-phosphate aldolase</fullName>
    </alternativeName>
</protein>
<dbReference type="GO" id="GO:0005737">
    <property type="term" value="C:cytoplasm"/>
    <property type="evidence" value="ECO:0007669"/>
    <property type="project" value="InterPro"/>
</dbReference>
<keyword evidence="3" id="KW-0963">Cytoplasm</keyword>
<dbReference type="HAMAP" id="MF_00114">
    <property type="entry name" value="DeoC_type1"/>
    <property type="match status" value="1"/>
</dbReference>
<dbReference type="GO" id="GO:0016052">
    <property type="term" value="P:carbohydrate catabolic process"/>
    <property type="evidence" value="ECO:0007669"/>
    <property type="project" value="TreeGrafter"/>
</dbReference>
<evidence type="ECO:0000256" key="7">
    <source>
        <dbReference type="ARBA" id="ARBA00048791"/>
    </source>
</evidence>
<dbReference type="SMART" id="SM01133">
    <property type="entry name" value="DeoC"/>
    <property type="match status" value="1"/>
</dbReference>
<proteinExistence type="inferred from homology"/>
<evidence type="ECO:0000256" key="6">
    <source>
        <dbReference type="ARBA" id="ARBA00032755"/>
    </source>
</evidence>
<comment type="catalytic activity">
    <reaction evidence="7">
        <text>2-deoxy-D-ribose 5-phosphate = D-glyceraldehyde 3-phosphate + acetaldehyde</text>
        <dbReference type="Rhea" id="RHEA:12821"/>
        <dbReference type="ChEBI" id="CHEBI:15343"/>
        <dbReference type="ChEBI" id="CHEBI:59776"/>
        <dbReference type="ChEBI" id="CHEBI:62877"/>
        <dbReference type="EC" id="4.1.2.4"/>
    </reaction>
</comment>
<evidence type="ECO:0000256" key="1">
    <source>
        <dbReference type="ARBA" id="ARBA00010936"/>
    </source>
</evidence>
<dbReference type="GeneID" id="70177673"/>
<evidence type="ECO:0000256" key="8">
    <source>
        <dbReference type="ARBA" id="ARBA00056337"/>
    </source>
</evidence>
<dbReference type="InterPro" id="IPR028581">
    <property type="entry name" value="DeoC_typeI"/>
</dbReference>
<dbReference type="Proteomes" id="UP000756346">
    <property type="component" value="Unassembled WGS sequence"/>
</dbReference>
<dbReference type="InterPro" id="IPR002915">
    <property type="entry name" value="DeoC/FbaB/LacD_aldolase"/>
</dbReference>
<dbReference type="PANTHER" id="PTHR10889:SF1">
    <property type="entry name" value="DEOXYRIBOSE-PHOSPHATE ALDOLASE"/>
    <property type="match status" value="1"/>
</dbReference>
<evidence type="ECO:0000256" key="5">
    <source>
        <dbReference type="ARBA" id="ARBA00023270"/>
    </source>
</evidence>
<gene>
    <name evidence="10" type="ORF">B0I36DRAFT_126445</name>
</gene>
<evidence type="ECO:0000313" key="11">
    <source>
        <dbReference type="Proteomes" id="UP000756346"/>
    </source>
</evidence>
<dbReference type="GO" id="GO:0004139">
    <property type="term" value="F:deoxyribose-phosphate aldolase activity"/>
    <property type="evidence" value="ECO:0007669"/>
    <property type="project" value="UniProtKB-EC"/>
</dbReference>
<evidence type="ECO:0000256" key="4">
    <source>
        <dbReference type="ARBA" id="ARBA00023239"/>
    </source>
</evidence>
<comment type="function">
    <text evidence="8">Catalyzes a reversible aldol reaction between acetaldehyde and D-glyceraldehyde 3-phosphate to generate 2-deoxy-D-ribose 5-phosphate.</text>
</comment>